<accession>A0A392SY35</accession>
<organism evidence="1 2">
    <name type="scientific">Trifolium medium</name>
    <dbReference type="NCBI Taxonomy" id="97028"/>
    <lineage>
        <taxon>Eukaryota</taxon>
        <taxon>Viridiplantae</taxon>
        <taxon>Streptophyta</taxon>
        <taxon>Embryophyta</taxon>
        <taxon>Tracheophyta</taxon>
        <taxon>Spermatophyta</taxon>
        <taxon>Magnoliopsida</taxon>
        <taxon>eudicotyledons</taxon>
        <taxon>Gunneridae</taxon>
        <taxon>Pentapetalae</taxon>
        <taxon>rosids</taxon>
        <taxon>fabids</taxon>
        <taxon>Fabales</taxon>
        <taxon>Fabaceae</taxon>
        <taxon>Papilionoideae</taxon>
        <taxon>50 kb inversion clade</taxon>
        <taxon>NPAAA clade</taxon>
        <taxon>Hologalegina</taxon>
        <taxon>IRL clade</taxon>
        <taxon>Trifolieae</taxon>
        <taxon>Trifolium</taxon>
    </lineage>
</organism>
<protein>
    <submittedName>
        <fullName evidence="1">Uncharacterized protein</fullName>
    </submittedName>
</protein>
<evidence type="ECO:0000313" key="1">
    <source>
        <dbReference type="EMBL" id="MCI53337.1"/>
    </source>
</evidence>
<reference evidence="1 2" key="1">
    <citation type="journal article" date="2018" name="Front. Plant Sci.">
        <title>Red Clover (Trifolium pratense) and Zigzag Clover (T. medium) - A Picture of Genomic Similarities and Differences.</title>
        <authorList>
            <person name="Dluhosova J."/>
            <person name="Istvanek J."/>
            <person name="Nedelnik J."/>
            <person name="Repkova J."/>
        </authorList>
    </citation>
    <scope>NUCLEOTIDE SEQUENCE [LARGE SCALE GENOMIC DNA]</scope>
    <source>
        <strain evidence="2">cv. 10/8</strain>
        <tissue evidence="1">Leaf</tissue>
    </source>
</reference>
<evidence type="ECO:0000313" key="2">
    <source>
        <dbReference type="Proteomes" id="UP000265520"/>
    </source>
</evidence>
<dbReference type="AlphaFoldDB" id="A0A392SY35"/>
<sequence>SKFGVIRKPTTIKMKRKRRLQLDATLKWIHSRPIIMIPDRGSGPEEDSWKNDYGNPCCQRECGYITEDEPERTYSKE</sequence>
<dbReference type="EMBL" id="LXQA010461728">
    <property type="protein sequence ID" value="MCI53337.1"/>
    <property type="molecule type" value="Genomic_DNA"/>
</dbReference>
<dbReference type="Proteomes" id="UP000265520">
    <property type="component" value="Unassembled WGS sequence"/>
</dbReference>
<feature type="non-terminal residue" evidence="1">
    <location>
        <position position="1"/>
    </location>
</feature>
<comment type="caution">
    <text evidence="1">The sequence shown here is derived from an EMBL/GenBank/DDBJ whole genome shotgun (WGS) entry which is preliminary data.</text>
</comment>
<name>A0A392SY35_9FABA</name>
<proteinExistence type="predicted"/>
<keyword evidence="2" id="KW-1185">Reference proteome</keyword>